<evidence type="ECO:0000256" key="11">
    <source>
        <dbReference type="ARBA" id="ARBA00023277"/>
    </source>
</evidence>
<evidence type="ECO:0000256" key="10">
    <source>
        <dbReference type="ARBA" id="ARBA00023157"/>
    </source>
</evidence>
<evidence type="ECO:0000256" key="12">
    <source>
        <dbReference type="ARBA" id="ARBA00023326"/>
    </source>
</evidence>
<evidence type="ECO:0000256" key="7">
    <source>
        <dbReference type="ARBA" id="ARBA00023002"/>
    </source>
</evidence>
<evidence type="ECO:0000256" key="1">
    <source>
        <dbReference type="ARBA" id="ARBA00001973"/>
    </source>
</evidence>
<dbReference type="OMA" id="EDINSPM"/>
<keyword evidence="10" id="KW-1015">Disulfide bond</keyword>
<comment type="catalytic activity">
    <reaction evidence="14">
        <text>[(1-&gt;4)-beta-D-glucosyl]n+m + reduced acceptor + O2 = 4-dehydro-beta-D-glucosyl-[(1-&gt;4)-beta-D-glucosyl]n-1 + [(1-&gt;4)-beta-D-glucosyl]m + acceptor + H2O.</text>
        <dbReference type="EC" id="1.14.99.56"/>
    </reaction>
</comment>
<name>G4MP51_PYRO7</name>
<dbReference type="EC" id="1.14.99.56" evidence="15"/>
<keyword evidence="3" id="KW-0964">Secreted</keyword>
<accession>G4MP51</accession>
<dbReference type="Gene3D" id="2.70.50.70">
    <property type="match status" value="1"/>
</dbReference>
<dbReference type="InterPro" id="IPR005103">
    <property type="entry name" value="AA9_LPMO"/>
</dbReference>
<dbReference type="KEGG" id="mgr:MGG_16043"/>
<gene>
    <name evidence="17" type="ORF">MGG_16043</name>
</gene>
<dbReference type="HOGENOM" id="CLU_031730_4_2_1"/>
<dbReference type="Proteomes" id="UP000009058">
    <property type="component" value="Chromosome 1"/>
</dbReference>
<dbReference type="PANTHER" id="PTHR33353:SF10">
    <property type="entry name" value="ENDO-BETA-1,4-GLUCANASE D"/>
    <property type="match status" value="1"/>
</dbReference>
<evidence type="ECO:0000259" key="16">
    <source>
        <dbReference type="Pfam" id="PF03443"/>
    </source>
</evidence>
<dbReference type="Pfam" id="PF03443">
    <property type="entry name" value="AA9"/>
    <property type="match status" value="1"/>
</dbReference>
<evidence type="ECO:0000256" key="13">
    <source>
        <dbReference type="ARBA" id="ARBA00044502"/>
    </source>
</evidence>
<keyword evidence="18" id="KW-1185">Reference proteome</keyword>
<keyword evidence="5" id="KW-0732">Signal</keyword>
<reference evidence="17 18" key="1">
    <citation type="journal article" date="2005" name="Nature">
        <title>The genome sequence of the rice blast fungus Magnaporthe grisea.</title>
        <authorList>
            <person name="Dean R.A."/>
            <person name="Talbot N.J."/>
            <person name="Ebbole D.J."/>
            <person name="Farman M.L."/>
            <person name="Mitchell T.K."/>
            <person name="Orbach M.J."/>
            <person name="Thon M."/>
            <person name="Kulkarni R."/>
            <person name="Xu J.R."/>
            <person name="Pan H."/>
            <person name="Read N.D."/>
            <person name="Lee Y.H."/>
            <person name="Carbone I."/>
            <person name="Brown D."/>
            <person name="Oh Y.Y."/>
            <person name="Donofrio N."/>
            <person name="Jeong J.S."/>
            <person name="Soanes D.M."/>
            <person name="Djonovic S."/>
            <person name="Kolomiets E."/>
            <person name="Rehmeyer C."/>
            <person name="Li W."/>
            <person name="Harding M."/>
            <person name="Kim S."/>
            <person name="Lebrun M.H."/>
            <person name="Bohnert H."/>
            <person name="Coughlan S."/>
            <person name="Butler J."/>
            <person name="Calvo S."/>
            <person name="Ma L.J."/>
            <person name="Nicol R."/>
            <person name="Purcell S."/>
            <person name="Nusbaum C."/>
            <person name="Galagan J.E."/>
            <person name="Birren B.W."/>
        </authorList>
    </citation>
    <scope>NUCLEOTIDE SEQUENCE [LARGE SCALE GENOMIC DNA]</scope>
    <source>
        <strain evidence="18">70-15 / ATCC MYA-4617 / FGSC 8958</strain>
    </source>
</reference>
<dbReference type="GO" id="GO:0005576">
    <property type="term" value="C:extracellular region"/>
    <property type="evidence" value="ECO:0007669"/>
    <property type="project" value="UniProtKB-SubCell"/>
</dbReference>
<dbReference type="RefSeq" id="XP_003708922.1">
    <property type="nucleotide sequence ID" value="XM_003708874.1"/>
</dbReference>
<dbReference type="EMBL" id="CM001231">
    <property type="protein sequence ID" value="EHA56310.1"/>
    <property type="molecule type" value="Genomic_DNA"/>
</dbReference>
<evidence type="ECO:0000313" key="18">
    <source>
        <dbReference type="Proteomes" id="UP000009058"/>
    </source>
</evidence>
<dbReference type="GO" id="GO:0004497">
    <property type="term" value="F:monooxygenase activity"/>
    <property type="evidence" value="ECO:0007669"/>
    <property type="project" value="UniProtKB-KW"/>
</dbReference>
<reference key="2">
    <citation type="submission" date="2011-05" db="EMBL/GenBank/DDBJ databases">
        <title>The Genome Sequence of Magnaporthe oryzae 70-15.</title>
        <authorList>
            <consortium name="The Broad Institute Genome Sequencing Platform"/>
            <person name="Ma L.-J."/>
            <person name="Dead R."/>
            <person name="Young S.K."/>
            <person name="Zeng Q."/>
            <person name="Gargeya S."/>
            <person name="Fitzgerald M."/>
            <person name="Haas B."/>
            <person name="Abouelleil A."/>
            <person name="Alvarado L."/>
            <person name="Arachchi H.M."/>
            <person name="Berlin A."/>
            <person name="Brown A."/>
            <person name="Chapman S.B."/>
            <person name="Chen Z."/>
            <person name="Dunbar C."/>
            <person name="Freedman E."/>
            <person name="Gearin G."/>
            <person name="Gellesch M."/>
            <person name="Goldberg J."/>
            <person name="Griggs A."/>
            <person name="Gujja S."/>
            <person name="Heiman D."/>
            <person name="Howarth C."/>
            <person name="Larson L."/>
            <person name="Lui A."/>
            <person name="MacDonald P.J.P."/>
            <person name="Mehta T."/>
            <person name="Montmayeur A."/>
            <person name="Murphy C."/>
            <person name="Neiman D."/>
            <person name="Pearson M."/>
            <person name="Priest M."/>
            <person name="Roberts A."/>
            <person name="Saif S."/>
            <person name="Shea T."/>
            <person name="Shenoy N."/>
            <person name="Sisk P."/>
            <person name="Stolte C."/>
            <person name="Sykes S."/>
            <person name="Yandava C."/>
            <person name="Wortman J."/>
            <person name="Nusbaum C."/>
            <person name="Birren B."/>
        </authorList>
    </citation>
    <scope>NUCLEOTIDE SEQUENCE</scope>
    <source>
        <strain>70-15</strain>
    </source>
</reference>
<dbReference type="VEuPathDB" id="FungiDB:MGG_16043"/>
<dbReference type="PANTHER" id="PTHR33353">
    <property type="entry name" value="PUTATIVE (AFU_ORTHOLOGUE AFUA_1G12560)-RELATED"/>
    <property type="match status" value="1"/>
</dbReference>
<evidence type="ECO:0000256" key="3">
    <source>
        <dbReference type="ARBA" id="ARBA00022525"/>
    </source>
</evidence>
<keyword evidence="4" id="KW-0479">Metal-binding</keyword>
<dbReference type="GeneID" id="12985711"/>
<evidence type="ECO:0000256" key="8">
    <source>
        <dbReference type="ARBA" id="ARBA00023008"/>
    </source>
</evidence>
<evidence type="ECO:0000256" key="4">
    <source>
        <dbReference type="ARBA" id="ARBA00022723"/>
    </source>
</evidence>
<dbReference type="GO" id="GO:0046872">
    <property type="term" value="F:metal ion binding"/>
    <property type="evidence" value="ECO:0007669"/>
    <property type="project" value="UniProtKB-KW"/>
</dbReference>
<dbReference type="CDD" id="cd21175">
    <property type="entry name" value="LPMO_AA9"/>
    <property type="match status" value="1"/>
</dbReference>
<protein>
    <recommendedName>
        <fullName evidence="15">lytic cellulose monooxygenase (C4-dehydrogenating)</fullName>
        <ecNumber evidence="15">1.14.99.56</ecNumber>
    </recommendedName>
</protein>
<dbReference type="GO" id="GO:0030245">
    <property type="term" value="P:cellulose catabolic process"/>
    <property type="evidence" value="ECO:0007669"/>
    <property type="project" value="UniProtKB-KW"/>
</dbReference>
<dbReference type="STRING" id="242507.G4MP51"/>
<dbReference type="SMR" id="G4MP51"/>
<keyword evidence="7" id="KW-0560">Oxidoreductase</keyword>
<keyword evidence="11" id="KW-0119">Carbohydrate metabolism</keyword>
<dbReference type="AlphaFoldDB" id="G4MP51"/>
<keyword evidence="9" id="KW-0503">Monooxygenase</keyword>
<dbReference type="OrthoDB" id="5271017at2759"/>
<evidence type="ECO:0000256" key="9">
    <source>
        <dbReference type="ARBA" id="ARBA00023033"/>
    </source>
</evidence>
<sequence>MFLQTIVGGAKSSNWQYIRETANNPSQAPVEDINSPMMGCYEKAGRAAAGVQTVSSGSRIGFTASSSVSHAGPSMFYMARVPDGQDVNSWNPSGNVWFKIDQHGAKSGSQFDVNMNEIYTTIPASLKAGNYLMRVEHIGLHSPGSPQFYISCAQLKVTGNGASTPTNLVAFPGAYSKSDSGLYGSIYVGAPAQYNYPGPPVFGGGGSGSTPPPVS</sequence>
<dbReference type="InParanoid" id="G4MP51"/>
<evidence type="ECO:0000256" key="6">
    <source>
        <dbReference type="ARBA" id="ARBA00023001"/>
    </source>
</evidence>
<proteinExistence type="inferred from homology"/>
<comment type="similarity">
    <text evidence="13">Belongs to the polysaccharide monooxygenase AA9 family.</text>
</comment>
<keyword evidence="12" id="KW-0624">Polysaccharide degradation</keyword>
<evidence type="ECO:0000256" key="15">
    <source>
        <dbReference type="ARBA" id="ARBA00047174"/>
    </source>
</evidence>
<evidence type="ECO:0000256" key="14">
    <source>
        <dbReference type="ARBA" id="ARBA00045077"/>
    </source>
</evidence>
<organism evidence="17 18">
    <name type="scientific">Pyricularia oryzae (strain 70-15 / ATCC MYA-4617 / FGSC 8958)</name>
    <name type="common">Rice blast fungus</name>
    <name type="synonym">Magnaporthe oryzae</name>
    <dbReference type="NCBI Taxonomy" id="242507"/>
    <lineage>
        <taxon>Eukaryota</taxon>
        <taxon>Fungi</taxon>
        <taxon>Dikarya</taxon>
        <taxon>Ascomycota</taxon>
        <taxon>Pezizomycotina</taxon>
        <taxon>Sordariomycetes</taxon>
        <taxon>Sordariomycetidae</taxon>
        <taxon>Magnaporthales</taxon>
        <taxon>Pyriculariaceae</taxon>
        <taxon>Pyricularia</taxon>
    </lineage>
</organism>
<comment type="cofactor">
    <cofactor evidence="1">
        <name>Cu(2+)</name>
        <dbReference type="ChEBI" id="CHEBI:29036"/>
    </cofactor>
</comment>
<evidence type="ECO:0000256" key="5">
    <source>
        <dbReference type="ARBA" id="ARBA00022729"/>
    </source>
</evidence>
<dbReference type="InterPro" id="IPR049892">
    <property type="entry name" value="AA9"/>
</dbReference>
<evidence type="ECO:0000256" key="2">
    <source>
        <dbReference type="ARBA" id="ARBA00004613"/>
    </source>
</evidence>
<feature type="domain" description="Auxiliary Activity family 9 catalytic" evidence="16">
    <location>
        <begin position="4"/>
        <end position="189"/>
    </location>
</feature>
<evidence type="ECO:0000313" key="17">
    <source>
        <dbReference type="EMBL" id="EHA56310.1"/>
    </source>
</evidence>
<comment type="subcellular location">
    <subcellularLocation>
        <location evidence="2">Secreted</location>
    </subcellularLocation>
</comment>
<keyword evidence="8" id="KW-0186">Copper</keyword>
<dbReference type="eggNOG" id="ENOG502RYSN">
    <property type="taxonomic scope" value="Eukaryota"/>
</dbReference>
<keyword evidence="6" id="KW-0136">Cellulose degradation</keyword>